<dbReference type="RefSeq" id="XP_008610701.1">
    <property type="nucleotide sequence ID" value="XM_008612479.1"/>
</dbReference>
<dbReference type="VEuPathDB" id="FungiDB:SDRG_06684"/>
<feature type="region of interest" description="Disordered" evidence="1">
    <location>
        <begin position="185"/>
        <end position="240"/>
    </location>
</feature>
<feature type="compositionally biased region" description="Low complexity" evidence="1">
    <location>
        <begin position="185"/>
        <end position="238"/>
    </location>
</feature>
<keyword evidence="3" id="KW-1185">Reference proteome</keyword>
<dbReference type="InterPro" id="IPR018247">
    <property type="entry name" value="EF_Hand_1_Ca_BS"/>
</dbReference>
<protein>
    <recommendedName>
        <fullName evidence="4">EF-hand domain-containing protein</fullName>
    </recommendedName>
</protein>
<evidence type="ECO:0000313" key="3">
    <source>
        <dbReference type="Proteomes" id="UP000030762"/>
    </source>
</evidence>
<dbReference type="InParanoid" id="T0QDI6"/>
<evidence type="ECO:0000313" key="2">
    <source>
        <dbReference type="EMBL" id="EQC35939.1"/>
    </source>
</evidence>
<dbReference type="OMA" id="ANVTTIW"/>
<proteinExistence type="predicted"/>
<dbReference type="EMBL" id="JH767149">
    <property type="protein sequence ID" value="EQC35939.1"/>
    <property type="molecule type" value="Genomic_DNA"/>
</dbReference>
<dbReference type="AlphaFoldDB" id="T0QDI6"/>
<dbReference type="GeneID" id="19947411"/>
<dbReference type="PROSITE" id="PS00018">
    <property type="entry name" value="EF_HAND_1"/>
    <property type="match status" value="2"/>
</dbReference>
<name>T0QDI6_SAPDV</name>
<gene>
    <name evidence="2" type="ORF">SDRG_06684</name>
</gene>
<dbReference type="OrthoDB" id="77641at2759"/>
<organism evidence="2 3">
    <name type="scientific">Saprolegnia diclina (strain VS20)</name>
    <dbReference type="NCBI Taxonomy" id="1156394"/>
    <lineage>
        <taxon>Eukaryota</taxon>
        <taxon>Sar</taxon>
        <taxon>Stramenopiles</taxon>
        <taxon>Oomycota</taxon>
        <taxon>Saprolegniomycetes</taxon>
        <taxon>Saprolegniales</taxon>
        <taxon>Saprolegniaceae</taxon>
        <taxon>Saprolegnia</taxon>
    </lineage>
</organism>
<accession>T0QDI6</accession>
<evidence type="ECO:0008006" key="4">
    <source>
        <dbReference type="Google" id="ProtNLM"/>
    </source>
</evidence>
<dbReference type="Proteomes" id="UP000030762">
    <property type="component" value="Unassembled WGS sequence"/>
</dbReference>
<reference evidence="2 3" key="1">
    <citation type="submission" date="2012-04" db="EMBL/GenBank/DDBJ databases">
        <title>The Genome Sequence of Saprolegnia declina VS20.</title>
        <authorList>
            <consortium name="The Broad Institute Genome Sequencing Platform"/>
            <person name="Russ C."/>
            <person name="Nusbaum C."/>
            <person name="Tyler B."/>
            <person name="van West P."/>
            <person name="Dieguez-Uribeondo J."/>
            <person name="de Bruijn I."/>
            <person name="Tripathy S."/>
            <person name="Jiang R."/>
            <person name="Young S.K."/>
            <person name="Zeng Q."/>
            <person name="Gargeya S."/>
            <person name="Fitzgerald M."/>
            <person name="Haas B."/>
            <person name="Abouelleil A."/>
            <person name="Alvarado L."/>
            <person name="Arachchi H.M."/>
            <person name="Berlin A."/>
            <person name="Chapman S.B."/>
            <person name="Goldberg J."/>
            <person name="Griggs A."/>
            <person name="Gujja S."/>
            <person name="Hansen M."/>
            <person name="Howarth C."/>
            <person name="Imamovic A."/>
            <person name="Larimer J."/>
            <person name="McCowen C."/>
            <person name="Montmayeur A."/>
            <person name="Murphy C."/>
            <person name="Neiman D."/>
            <person name="Pearson M."/>
            <person name="Priest M."/>
            <person name="Roberts A."/>
            <person name="Saif S."/>
            <person name="Shea T."/>
            <person name="Sisk P."/>
            <person name="Sykes S."/>
            <person name="Wortman J."/>
            <person name="Nusbaum C."/>
            <person name="Birren B."/>
        </authorList>
    </citation>
    <scope>NUCLEOTIDE SEQUENCE [LARGE SCALE GENOMIC DNA]</scope>
    <source>
        <strain evidence="2 3">VS20</strain>
    </source>
</reference>
<evidence type="ECO:0000256" key="1">
    <source>
        <dbReference type="SAM" id="MobiDB-lite"/>
    </source>
</evidence>
<sequence length="619" mass="65946">MTPTATPSPVPTHSSAFSQIDSDSNGLLDLSEVEGYVNSIKEKAIADINTGAAAATASITESFSAKIKCIRDAFSQLYGSSPGIPNDSALQAFFQVVDVNCGTLVTPTPTTSSPLPVQLHYAHSDVIDYVTKTLQASTDFINCTSSALSKYPANQPLSYDDVQVLLYTVRHVCLLPTTPVVTTVTPAPTTATPEPTTVTPEPTTVTPEPTTVTPEPTTVTPEPTTVTPEPTTSWVSTPTPAPTNYEPTLDEIKNEAAQALVQIAASSGSPITADQAKTTVAQVQGALEANVTTIWFNSPDARAIVLTYLVEYFATLDKCIDVGVDVFGFNGVVQPTKIPSLVSWIRDLCMLPYPFPLPADTNRDGFVSELEIDTGLVHQRNTELATVNNDPAKFFAIRATFDAILQCASSAFAIFANATTHVLNPAEYLGFETYTNTTCTKPLIDTDTSGAPTEAQLGADVTLANAHAIFESNKASDVALALNTSALQSLAIEDHYLLLQSCYDDAWSTVGPSPYNGLLQNVTQCMTNAKANTPSNLLVLPKPDFRSLLNASYVTEYASLDAQIASLHQQEVALIAKETALIACVSQATETVANGKDRVPQRFLPRAETLVNSCYANAS</sequence>